<dbReference type="AlphaFoldDB" id="A0A9D6YVR0"/>
<keyword evidence="5" id="KW-0472">Membrane</keyword>
<evidence type="ECO:0000256" key="2">
    <source>
        <dbReference type="ARBA" id="ARBA00022723"/>
    </source>
</evidence>
<dbReference type="PANTHER" id="PTHR43344">
    <property type="entry name" value="PHOSPHOSERINE PHOSPHATASE"/>
    <property type="match status" value="1"/>
</dbReference>
<keyword evidence="3 6" id="KW-0378">Hydrolase</keyword>
<name>A0A9D6YVR0_UNCSA</name>
<keyword evidence="2" id="KW-0479">Metal-binding</keyword>
<proteinExistence type="inferred from homology"/>
<evidence type="ECO:0000256" key="3">
    <source>
        <dbReference type="ARBA" id="ARBA00022801"/>
    </source>
</evidence>
<reference evidence="6" key="1">
    <citation type="submission" date="2020-07" db="EMBL/GenBank/DDBJ databases">
        <title>Huge and variable diversity of episymbiotic CPR bacteria and DPANN archaea in groundwater ecosystems.</title>
        <authorList>
            <person name="He C.Y."/>
            <person name="Keren R."/>
            <person name="Whittaker M."/>
            <person name="Farag I.F."/>
            <person name="Doudna J."/>
            <person name="Cate J.H.D."/>
            <person name="Banfield J.F."/>
        </authorList>
    </citation>
    <scope>NUCLEOTIDE SEQUENCE</scope>
    <source>
        <strain evidence="6">NC_groundwater_1860_Pr3_B-0.1um_51_7</strain>
    </source>
</reference>
<dbReference type="Proteomes" id="UP000808761">
    <property type="component" value="Unassembled WGS sequence"/>
</dbReference>
<dbReference type="InterPro" id="IPR023214">
    <property type="entry name" value="HAD_sf"/>
</dbReference>
<dbReference type="Gene3D" id="3.40.50.1000">
    <property type="entry name" value="HAD superfamily/HAD-like"/>
    <property type="match status" value="1"/>
</dbReference>
<evidence type="ECO:0000256" key="5">
    <source>
        <dbReference type="SAM" id="Phobius"/>
    </source>
</evidence>
<keyword evidence="5" id="KW-0812">Transmembrane</keyword>
<evidence type="ECO:0000313" key="7">
    <source>
        <dbReference type="Proteomes" id="UP000808761"/>
    </source>
</evidence>
<dbReference type="SUPFAM" id="SSF56784">
    <property type="entry name" value="HAD-like"/>
    <property type="match status" value="1"/>
</dbReference>
<feature type="transmembrane region" description="Helical" evidence="5">
    <location>
        <begin position="32"/>
        <end position="50"/>
    </location>
</feature>
<dbReference type="PANTHER" id="PTHR43344:SF13">
    <property type="entry name" value="PHOSPHATASE RV3661-RELATED"/>
    <property type="match status" value="1"/>
</dbReference>
<evidence type="ECO:0000256" key="1">
    <source>
        <dbReference type="ARBA" id="ARBA00009184"/>
    </source>
</evidence>
<dbReference type="Gene3D" id="1.20.1440.100">
    <property type="entry name" value="SG protein - dephosphorylation function"/>
    <property type="match status" value="1"/>
</dbReference>
<evidence type="ECO:0000313" key="6">
    <source>
        <dbReference type="EMBL" id="MBI5078616.1"/>
    </source>
</evidence>
<dbReference type="Pfam" id="PF12710">
    <property type="entry name" value="HAD"/>
    <property type="match status" value="1"/>
</dbReference>
<dbReference type="InterPro" id="IPR036412">
    <property type="entry name" value="HAD-like_sf"/>
</dbReference>
<gene>
    <name evidence="6" type="ORF">HZB08_01150</name>
</gene>
<dbReference type="InterPro" id="IPR006385">
    <property type="entry name" value="HAD_hydro_SerB1"/>
</dbReference>
<dbReference type="EMBL" id="JACRKR010000059">
    <property type="protein sequence ID" value="MBI5078616.1"/>
    <property type="molecule type" value="Genomic_DNA"/>
</dbReference>
<comment type="caution">
    <text evidence="6">The sequence shown here is derived from an EMBL/GenBank/DDBJ whole genome shotgun (WGS) entry which is preliminary data.</text>
</comment>
<dbReference type="NCBIfam" id="TIGR01488">
    <property type="entry name" value="HAD-SF-IB"/>
    <property type="match status" value="1"/>
</dbReference>
<dbReference type="GO" id="GO:0016787">
    <property type="term" value="F:hydrolase activity"/>
    <property type="evidence" value="ECO:0007669"/>
    <property type="project" value="UniProtKB-KW"/>
</dbReference>
<accession>A0A9D6YVR0</accession>
<keyword evidence="5" id="KW-1133">Transmembrane helix</keyword>
<organism evidence="6 7">
    <name type="scientific">Candidatus Saganbacteria bacterium</name>
    <dbReference type="NCBI Taxonomy" id="2575572"/>
    <lineage>
        <taxon>Bacteria</taxon>
        <taxon>Bacillati</taxon>
        <taxon>Saganbacteria</taxon>
    </lineage>
</organism>
<comment type="similarity">
    <text evidence="1">Belongs to the HAD-like hydrolase superfamily. SerB family.</text>
</comment>
<keyword evidence="4" id="KW-0460">Magnesium</keyword>
<evidence type="ECO:0000256" key="4">
    <source>
        <dbReference type="ARBA" id="ARBA00022842"/>
    </source>
</evidence>
<dbReference type="InterPro" id="IPR050582">
    <property type="entry name" value="HAD-like_SerB"/>
</dbReference>
<dbReference type="GO" id="GO:0046872">
    <property type="term" value="F:metal ion binding"/>
    <property type="evidence" value="ECO:0007669"/>
    <property type="project" value="UniProtKB-KW"/>
</dbReference>
<sequence length="220" mass="25144">MRTAAFFDVDNTLVKGFTQKIFADYLLKKKELSFFAYAGIASWFIAYRLFNFRLDKSAVRNKPIEALTGKKKADLDSLAEHCFEEQIKPRIFPGTRELIKEHQEKGDEIILVSTSMDAIIDRIKEHLGLKFTLCTKLETRDGVYTGRIDGPIMYGENKVKSVRQFAAARELNLSGSSAYSDHISDLPLLELVGNPGAVNPDARLEKICRERKWPAFRFRF</sequence>
<dbReference type="CDD" id="cd02612">
    <property type="entry name" value="HAD_PGPPase"/>
    <property type="match status" value="1"/>
</dbReference>
<protein>
    <submittedName>
        <fullName evidence="6">HAD family hydrolase</fullName>
    </submittedName>
</protein>
<dbReference type="NCBIfam" id="TIGR01490">
    <property type="entry name" value="HAD-SF-IB-hyp1"/>
    <property type="match status" value="1"/>
</dbReference>